<accession>A0A8J2XLF5</accession>
<keyword evidence="4" id="KW-1185">Reference proteome</keyword>
<organism evidence="3 4">
    <name type="scientific">Sediminivirga luteola</name>
    <dbReference type="NCBI Taxonomy" id="1774748"/>
    <lineage>
        <taxon>Bacteria</taxon>
        <taxon>Bacillati</taxon>
        <taxon>Actinomycetota</taxon>
        <taxon>Actinomycetes</taxon>
        <taxon>Micrococcales</taxon>
        <taxon>Brevibacteriaceae</taxon>
        <taxon>Sediminivirga</taxon>
    </lineage>
</organism>
<sequence>MESSPNRRERVMARSSKNTVRITGAARSGEEDINLRMRKYLITMGIRVVCLVLAFVTPGWWTWVFLAGAVLLPWVAVLIANAGRERSGTTSGYVQLPVYPQLEQRRPETDEPGRAAGSATEPGELDR</sequence>
<dbReference type="AlphaFoldDB" id="A0A8J2XLF5"/>
<proteinExistence type="predicted"/>
<feature type="region of interest" description="Disordered" evidence="1">
    <location>
        <begin position="98"/>
        <end position="127"/>
    </location>
</feature>
<reference evidence="3" key="2">
    <citation type="submission" date="2020-09" db="EMBL/GenBank/DDBJ databases">
        <authorList>
            <person name="Sun Q."/>
            <person name="Zhou Y."/>
        </authorList>
    </citation>
    <scope>NUCLEOTIDE SEQUENCE</scope>
    <source>
        <strain evidence="3">CGMCC 1.12785</strain>
    </source>
</reference>
<feature type="transmembrane region" description="Helical" evidence="2">
    <location>
        <begin position="40"/>
        <end position="57"/>
    </location>
</feature>
<dbReference type="InterPro" id="IPR021449">
    <property type="entry name" value="DUF3099"/>
</dbReference>
<keyword evidence="2" id="KW-1133">Transmembrane helix</keyword>
<comment type="caution">
    <text evidence="3">The sequence shown here is derived from an EMBL/GenBank/DDBJ whole genome shotgun (WGS) entry which is preliminary data.</text>
</comment>
<dbReference type="Pfam" id="PF11298">
    <property type="entry name" value="DUF3099"/>
    <property type="match status" value="1"/>
</dbReference>
<keyword evidence="2" id="KW-0472">Membrane</keyword>
<dbReference type="Proteomes" id="UP000616114">
    <property type="component" value="Unassembled WGS sequence"/>
</dbReference>
<keyword evidence="2" id="KW-0812">Transmembrane</keyword>
<dbReference type="EMBL" id="BMFY01000013">
    <property type="protein sequence ID" value="GGA22601.1"/>
    <property type="molecule type" value="Genomic_DNA"/>
</dbReference>
<protein>
    <submittedName>
        <fullName evidence="3">Membrane protein</fullName>
    </submittedName>
</protein>
<feature type="transmembrane region" description="Helical" evidence="2">
    <location>
        <begin position="63"/>
        <end position="83"/>
    </location>
</feature>
<reference evidence="3" key="1">
    <citation type="journal article" date="2014" name="Int. J. Syst. Evol. Microbiol.">
        <title>Complete genome sequence of Corynebacterium casei LMG S-19264T (=DSM 44701T), isolated from a smear-ripened cheese.</title>
        <authorList>
            <consortium name="US DOE Joint Genome Institute (JGI-PGF)"/>
            <person name="Walter F."/>
            <person name="Albersmeier A."/>
            <person name="Kalinowski J."/>
            <person name="Ruckert C."/>
        </authorList>
    </citation>
    <scope>NUCLEOTIDE SEQUENCE</scope>
    <source>
        <strain evidence="3">CGMCC 1.12785</strain>
    </source>
</reference>
<evidence type="ECO:0000313" key="3">
    <source>
        <dbReference type="EMBL" id="GGA22601.1"/>
    </source>
</evidence>
<evidence type="ECO:0000256" key="2">
    <source>
        <dbReference type="SAM" id="Phobius"/>
    </source>
</evidence>
<gene>
    <name evidence="3" type="ORF">GCM10011333_26990</name>
</gene>
<name>A0A8J2XLF5_9MICO</name>
<feature type="compositionally biased region" description="Basic and acidic residues" evidence="1">
    <location>
        <begin position="103"/>
        <end position="113"/>
    </location>
</feature>
<evidence type="ECO:0000256" key="1">
    <source>
        <dbReference type="SAM" id="MobiDB-lite"/>
    </source>
</evidence>
<evidence type="ECO:0000313" key="4">
    <source>
        <dbReference type="Proteomes" id="UP000616114"/>
    </source>
</evidence>